<proteinExistence type="inferred from homology"/>
<dbReference type="PANTHER" id="PTHR46193:SF18">
    <property type="entry name" value="HEXITOL PHOSPHATASE B"/>
    <property type="match status" value="1"/>
</dbReference>
<comment type="similarity">
    <text evidence="2">Belongs to the HAD-like hydrolase superfamily. CbbY/CbbZ/Gph/YieH family.</text>
</comment>
<dbReference type="AlphaFoldDB" id="A0A1L8R649"/>
<evidence type="ECO:0000313" key="9">
    <source>
        <dbReference type="Proteomes" id="UP000216797"/>
    </source>
</evidence>
<evidence type="ECO:0000256" key="5">
    <source>
        <dbReference type="ARBA" id="ARBA00023277"/>
    </source>
</evidence>
<dbReference type="STRING" id="317010.RU96_GL002471"/>
<evidence type="ECO:0000256" key="4">
    <source>
        <dbReference type="ARBA" id="ARBA00022842"/>
    </source>
</evidence>
<sequence length="225" mass="25001">MKGILFDFNGTLINDTKKHEDAWQTFITKSTGSPVSDADFAKYFHGKNAKHTLEHVFKRSLTQKEIEDYAEEKEAIYRQICLEDPHYGLLKGVPEFLTQLQKQQIPFTIATASGKTNLDFYFETLGLEQWFDLNQVVYDDGTMISKPDPDPYLKGAARLSLPAKECVIFEDVPAGLASAYNANPAKIVAVATSAKKATLASLPGVSLVIEDFTDSALTELLTHFS</sequence>
<evidence type="ECO:0000313" key="7">
    <source>
        <dbReference type="EMBL" id="PAB01792.1"/>
    </source>
</evidence>
<keyword evidence="9" id="KW-1185">Reference proteome</keyword>
<dbReference type="NCBIfam" id="TIGR01509">
    <property type="entry name" value="HAD-SF-IA-v3"/>
    <property type="match status" value="1"/>
</dbReference>
<dbReference type="InterPro" id="IPR041492">
    <property type="entry name" value="HAD_2"/>
</dbReference>
<dbReference type="RefSeq" id="WP_071864801.1">
    <property type="nucleotide sequence ID" value="NZ_JBHLVQ010000022.1"/>
</dbReference>
<dbReference type="SFLD" id="SFLDG01129">
    <property type="entry name" value="C1.5:_HAD__Beta-PGM__Phosphata"/>
    <property type="match status" value="1"/>
</dbReference>
<evidence type="ECO:0000256" key="1">
    <source>
        <dbReference type="ARBA" id="ARBA00001946"/>
    </source>
</evidence>
<dbReference type="SUPFAM" id="SSF56784">
    <property type="entry name" value="HAD-like"/>
    <property type="match status" value="1"/>
</dbReference>
<organism evidence="6 8">
    <name type="scientific">Enterococcus canintestini</name>
    <dbReference type="NCBI Taxonomy" id="317010"/>
    <lineage>
        <taxon>Bacteria</taxon>
        <taxon>Bacillati</taxon>
        <taxon>Bacillota</taxon>
        <taxon>Bacilli</taxon>
        <taxon>Lactobacillales</taxon>
        <taxon>Enterococcaceae</taxon>
        <taxon>Enterococcus</taxon>
    </lineage>
</organism>
<protein>
    <recommendedName>
        <fullName evidence="10">Haloacid dehalogenase</fullName>
    </recommendedName>
</protein>
<dbReference type="InterPro" id="IPR006439">
    <property type="entry name" value="HAD-SF_hydro_IA"/>
</dbReference>
<evidence type="ECO:0000256" key="2">
    <source>
        <dbReference type="ARBA" id="ARBA00006171"/>
    </source>
</evidence>
<dbReference type="InterPro" id="IPR023214">
    <property type="entry name" value="HAD_sf"/>
</dbReference>
<reference evidence="6 8" key="1">
    <citation type="submission" date="2014-12" db="EMBL/GenBank/DDBJ databases">
        <title>Draft genome sequences of 29 type strains of Enterococci.</title>
        <authorList>
            <person name="Zhong Z."/>
            <person name="Sun Z."/>
            <person name="Liu W."/>
            <person name="Zhang W."/>
            <person name="Zhang H."/>
        </authorList>
    </citation>
    <scope>NUCLEOTIDE SEQUENCE [LARGE SCALE GENOMIC DNA]</scope>
    <source>
        <strain evidence="6 8">DSM 21207</strain>
    </source>
</reference>
<keyword evidence="3" id="KW-0479">Metal-binding</keyword>
<dbReference type="Proteomes" id="UP000182835">
    <property type="component" value="Unassembled WGS sequence"/>
</dbReference>
<name>A0A1L8R649_9ENTE</name>
<dbReference type="InterPro" id="IPR036412">
    <property type="entry name" value="HAD-like_sf"/>
</dbReference>
<comment type="caution">
    <text evidence="6">The sequence shown here is derived from an EMBL/GenBank/DDBJ whole genome shotgun (WGS) entry which is preliminary data.</text>
</comment>
<dbReference type="InterPro" id="IPR051600">
    <property type="entry name" value="Beta-PGM-like"/>
</dbReference>
<dbReference type="InterPro" id="IPR023198">
    <property type="entry name" value="PGP-like_dom2"/>
</dbReference>
<evidence type="ECO:0000256" key="3">
    <source>
        <dbReference type="ARBA" id="ARBA00022723"/>
    </source>
</evidence>
<evidence type="ECO:0008006" key="10">
    <source>
        <dbReference type="Google" id="ProtNLM"/>
    </source>
</evidence>
<evidence type="ECO:0000313" key="8">
    <source>
        <dbReference type="Proteomes" id="UP000182835"/>
    </source>
</evidence>
<dbReference type="GO" id="GO:0003824">
    <property type="term" value="F:catalytic activity"/>
    <property type="evidence" value="ECO:0007669"/>
    <property type="project" value="UniProtKB-ARBA"/>
</dbReference>
<dbReference type="OrthoDB" id="9797743at2"/>
<dbReference type="EMBL" id="JXKG01000009">
    <property type="protein sequence ID" value="OJG15212.1"/>
    <property type="molecule type" value="Genomic_DNA"/>
</dbReference>
<dbReference type="EMBL" id="LHUG01000002">
    <property type="protein sequence ID" value="PAB01792.1"/>
    <property type="molecule type" value="Genomic_DNA"/>
</dbReference>
<dbReference type="Proteomes" id="UP000216797">
    <property type="component" value="Unassembled WGS sequence"/>
</dbReference>
<comment type="cofactor">
    <cofactor evidence="1">
        <name>Mg(2+)</name>
        <dbReference type="ChEBI" id="CHEBI:18420"/>
    </cofactor>
</comment>
<reference evidence="7 9" key="2">
    <citation type="submission" date="2015-08" db="EMBL/GenBank/DDBJ databases">
        <title>Enterococcus genome sequence.</title>
        <authorList>
            <person name="Acedo J.Z."/>
            <person name="Vederas J.C."/>
        </authorList>
    </citation>
    <scope>NUCLEOTIDE SEQUENCE [LARGE SCALE GENOMIC DNA]</scope>
    <source>
        <strain evidence="7 9">49</strain>
    </source>
</reference>
<keyword evidence="4" id="KW-0460">Magnesium</keyword>
<dbReference type="PANTHER" id="PTHR46193">
    <property type="entry name" value="6-PHOSPHOGLUCONATE PHOSPHATASE"/>
    <property type="match status" value="1"/>
</dbReference>
<gene>
    <name evidence="7" type="ORF">AKL21_02350</name>
    <name evidence="6" type="ORF">RU96_GL002471</name>
</gene>
<dbReference type="Gene3D" id="3.40.50.1000">
    <property type="entry name" value="HAD superfamily/HAD-like"/>
    <property type="match status" value="1"/>
</dbReference>
<dbReference type="SFLD" id="SFLDS00003">
    <property type="entry name" value="Haloacid_Dehalogenase"/>
    <property type="match status" value="1"/>
</dbReference>
<dbReference type="GO" id="GO:0046872">
    <property type="term" value="F:metal ion binding"/>
    <property type="evidence" value="ECO:0007669"/>
    <property type="project" value="UniProtKB-KW"/>
</dbReference>
<keyword evidence="5" id="KW-0119">Carbohydrate metabolism</keyword>
<accession>A0A1L8R649</accession>
<dbReference type="Pfam" id="PF13419">
    <property type="entry name" value="HAD_2"/>
    <property type="match status" value="1"/>
</dbReference>
<evidence type="ECO:0000313" key="6">
    <source>
        <dbReference type="EMBL" id="OJG15212.1"/>
    </source>
</evidence>
<dbReference type="Gene3D" id="1.10.150.240">
    <property type="entry name" value="Putative phosphatase, domain 2"/>
    <property type="match status" value="1"/>
</dbReference>